<proteinExistence type="predicted"/>
<dbReference type="SUPFAM" id="SSF46689">
    <property type="entry name" value="Homeodomain-like"/>
    <property type="match status" value="1"/>
</dbReference>
<dbReference type="InterPro" id="IPR009057">
    <property type="entry name" value="Homeodomain-like_sf"/>
</dbReference>
<dbReference type="PANTHER" id="PTHR48472:SF1">
    <property type="entry name" value="TC1-LIKE TRANSPOSASE DDE DOMAIN-CONTAINING PROTEIN"/>
    <property type="match status" value="1"/>
</dbReference>
<dbReference type="STRING" id="1423351.A0A074RM62"/>
<protein>
    <submittedName>
        <fullName evidence="1">Putative transposase domain protein</fullName>
    </submittedName>
</protein>
<evidence type="ECO:0000313" key="2">
    <source>
        <dbReference type="Proteomes" id="UP000027456"/>
    </source>
</evidence>
<evidence type="ECO:0000313" key="1">
    <source>
        <dbReference type="EMBL" id="KEP47929.1"/>
    </source>
</evidence>
<organism evidence="1 2">
    <name type="scientific">Rhizoctonia solani 123E</name>
    <dbReference type="NCBI Taxonomy" id="1423351"/>
    <lineage>
        <taxon>Eukaryota</taxon>
        <taxon>Fungi</taxon>
        <taxon>Dikarya</taxon>
        <taxon>Basidiomycota</taxon>
        <taxon>Agaricomycotina</taxon>
        <taxon>Agaricomycetes</taxon>
        <taxon>Cantharellales</taxon>
        <taxon>Ceratobasidiaceae</taxon>
        <taxon>Rhizoctonia</taxon>
    </lineage>
</organism>
<reference evidence="1 2" key="1">
    <citation type="submission" date="2013-12" db="EMBL/GenBank/DDBJ databases">
        <authorList>
            <person name="Cubeta M."/>
            <person name="Pakala S."/>
            <person name="Fedorova N."/>
            <person name="Thomas E."/>
            <person name="Dean R."/>
            <person name="Jabaji S."/>
            <person name="Neate S."/>
            <person name="Toda T."/>
            <person name="Tavantzis S."/>
            <person name="Vilgalys R."/>
            <person name="Bharathan N."/>
            <person name="Pakala S."/>
            <person name="Losada L.S."/>
            <person name="Zafar N."/>
            <person name="Nierman W."/>
        </authorList>
    </citation>
    <scope>NUCLEOTIDE SEQUENCE [LARGE SCALE GENOMIC DNA]</scope>
    <source>
        <strain evidence="1 2">123E</strain>
    </source>
</reference>
<gene>
    <name evidence="1" type="ORF">V565_139170</name>
</gene>
<accession>A0A074RM62</accession>
<dbReference type="AlphaFoldDB" id="A0A074RM62"/>
<dbReference type="EMBL" id="AZST01000616">
    <property type="protein sequence ID" value="KEP47929.1"/>
    <property type="molecule type" value="Genomic_DNA"/>
</dbReference>
<dbReference type="Proteomes" id="UP000027456">
    <property type="component" value="Unassembled WGS sequence"/>
</dbReference>
<dbReference type="PANTHER" id="PTHR48472">
    <property type="entry name" value="TC1-LIKE TRANSPOSASE DDE DOMAIN-CONTAINING PROTEIN"/>
    <property type="match status" value="1"/>
</dbReference>
<sequence>MAPTFTITLEMRARIVHWHLNEMRPATDCAELSGRSLRSVYNVVNCFETHKTLHNPLAHPRGRPRALIFNNCRFIRGLIAARPTIYLDEIQLALEERRHVYVSLSTISTTLARLDLSRKTVSRKAYERDELLRAAWQVKWGDYPAHMFVWLDESAVNNATSLRPYGWSLVASLVSNGNSFSVVLSTQCSPR</sequence>
<dbReference type="OrthoDB" id="3012036at2759"/>
<keyword evidence="2" id="KW-1185">Reference proteome</keyword>
<name>A0A074RM62_9AGAM</name>
<comment type="caution">
    <text evidence="1">The sequence shown here is derived from an EMBL/GenBank/DDBJ whole genome shotgun (WGS) entry which is preliminary data.</text>
</comment>
<dbReference type="HOGENOM" id="CLU_056788_8_1_1"/>